<evidence type="ECO:0000313" key="2">
    <source>
        <dbReference type="EMBL" id="GLS46845.1"/>
    </source>
</evidence>
<dbReference type="EMBL" id="BSPG01000056">
    <property type="protein sequence ID" value="GLS46845.1"/>
    <property type="molecule type" value="Genomic_DNA"/>
</dbReference>
<reference evidence="2" key="4">
    <citation type="submission" date="2023-01" db="EMBL/GenBank/DDBJ databases">
        <title>Draft genome sequence of Methylobacterium brachythecii strain NBRC 107710.</title>
        <authorList>
            <person name="Sun Q."/>
            <person name="Mori K."/>
        </authorList>
    </citation>
    <scope>NUCLEOTIDE SEQUENCE</scope>
    <source>
        <strain evidence="2">NBRC 107710</strain>
    </source>
</reference>
<evidence type="ECO:0000313" key="3">
    <source>
        <dbReference type="EMBL" id="MBB3903305.1"/>
    </source>
</evidence>
<organism evidence="3 4">
    <name type="scientific">Methylobacterium brachythecii</name>
    <dbReference type="NCBI Taxonomy" id="1176177"/>
    <lineage>
        <taxon>Bacteria</taxon>
        <taxon>Pseudomonadati</taxon>
        <taxon>Pseudomonadota</taxon>
        <taxon>Alphaproteobacteria</taxon>
        <taxon>Hyphomicrobiales</taxon>
        <taxon>Methylobacteriaceae</taxon>
        <taxon>Methylobacterium</taxon>
    </lineage>
</organism>
<evidence type="ECO:0000256" key="1">
    <source>
        <dbReference type="SAM" id="MobiDB-lite"/>
    </source>
</evidence>
<protein>
    <submittedName>
        <fullName evidence="3">Type III secretion protein C</fullName>
    </submittedName>
</protein>
<proteinExistence type="predicted"/>
<dbReference type="EMBL" id="JACIDN010000005">
    <property type="protein sequence ID" value="MBB3903305.1"/>
    <property type="molecule type" value="Genomic_DNA"/>
</dbReference>
<evidence type="ECO:0000313" key="4">
    <source>
        <dbReference type="Proteomes" id="UP000517759"/>
    </source>
</evidence>
<dbReference type="RefSeq" id="WP_183506177.1">
    <property type="nucleotide sequence ID" value="NZ_BSPG01000056.1"/>
</dbReference>
<sequence length="260" mass="27980">MAERFSLGAGHKEGRRLLRCAALAAATGMAAFGQDAATAASLRLPETAYNYMVIDQDLTAALQEFGSNLKIKVSISPEVKGRIQGRIPEGSPQAFLDRLSALYNLEWYYDGSVLYITSAKESRTQLLVLSPISYDRLKSTLDSLDVSDPRFPMRPAPGKGLIMASGPPRYVALIEQTLAGLVAEEAARPKPVPVAAKPEVPKVTVLTVFRGNQMTVFRDGRPERLIGPEADATPPRAEAVSSLKRSAAEPASDQSVTGPR</sequence>
<reference evidence="2" key="1">
    <citation type="journal article" date="2014" name="Int. J. Syst. Evol. Microbiol.">
        <title>Complete genome of a new Firmicutes species belonging to the dominant human colonic microbiota ('Ruminococcus bicirculans') reveals two chromosomes and a selective capacity to utilize plant glucans.</title>
        <authorList>
            <consortium name="NISC Comparative Sequencing Program"/>
            <person name="Wegmann U."/>
            <person name="Louis P."/>
            <person name="Goesmann A."/>
            <person name="Henrissat B."/>
            <person name="Duncan S.H."/>
            <person name="Flint H.J."/>
        </authorList>
    </citation>
    <scope>NUCLEOTIDE SEQUENCE</scope>
    <source>
        <strain evidence="2">NBRC 107710</strain>
    </source>
</reference>
<gene>
    <name evidence="2" type="ORF">GCM10007884_48420</name>
    <name evidence="3" type="ORF">GGR33_002814</name>
</gene>
<feature type="region of interest" description="Disordered" evidence="1">
    <location>
        <begin position="219"/>
        <end position="260"/>
    </location>
</feature>
<dbReference type="Gene3D" id="3.30.1370.120">
    <property type="match status" value="1"/>
</dbReference>
<dbReference type="Proteomes" id="UP001156881">
    <property type="component" value="Unassembled WGS sequence"/>
</dbReference>
<dbReference type="Gene3D" id="3.55.50.30">
    <property type="match status" value="1"/>
</dbReference>
<accession>A0A7W6F7E4</accession>
<dbReference type="InterPro" id="IPR038591">
    <property type="entry name" value="NolW-like_sf"/>
</dbReference>
<comment type="caution">
    <text evidence="3">The sequence shown here is derived from an EMBL/GenBank/DDBJ whole genome shotgun (WGS) entry which is preliminary data.</text>
</comment>
<keyword evidence="5" id="KW-1185">Reference proteome</keyword>
<reference evidence="5" key="2">
    <citation type="journal article" date="2019" name="Int. J. Syst. Evol. Microbiol.">
        <title>The Global Catalogue of Microorganisms (GCM) 10K type strain sequencing project: providing services to taxonomists for standard genome sequencing and annotation.</title>
        <authorList>
            <consortium name="The Broad Institute Genomics Platform"/>
            <consortium name="The Broad Institute Genome Sequencing Center for Infectious Disease"/>
            <person name="Wu L."/>
            <person name="Ma J."/>
        </authorList>
    </citation>
    <scope>NUCLEOTIDE SEQUENCE [LARGE SCALE GENOMIC DNA]</scope>
    <source>
        <strain evidence="5">NBRC 107710</strain>
    </source>
</reference>
<dbReference type="AlphaFoldDB" id="A0A7W6F7E4"/>
<reference evidence="3 4" key="3">
    <citation type="submission" date="2020-08" db="EMBL/GenBank/DDBJ databases">
        <title>Genomic Encyclopedia of Type Strains, Phase IV (KMG-IV): sequencing the most valuable type-strain genomes for metagenomic binning, comparative biology and taxonomic classification.</title>
        <authorList>
            <person name="Goeker M."/>
        </authorList>
    </citation>
    <scope>NUCLEOTIDE SEQUENCE [LARGE SCALE GENOMIC DNA]</scope>
    <source>
        <strain evidence="3 4">DSM 24105</strain>
    </source>
</reference>
<evidence type="ECO:0000313" key="5">
    <source>
        <dbReference type="Proteomes" id="UP001156881"/>
    </source>
</evidence>
<dbReference type="Proteomes" id="UP000517759">
    <property type="component" value="Unassembled WGS sequence"/>
</dbReference>
<name>A0A7W6F7E4_9HYPH</name>